<protein>
    <submittedName>
        <fullName evidence="1">Uncharacterized protein</fullName>
    </submittedName>
</protein>
<organism evidence="1">
    <name type="scientific">marine metagenome</name>
    <dbReference type="NCBI Taxonomy" id="408172"/>
    <lineage>
        <taxon>unclassified sequences</taxon>
        <taxon>metagenomes</taxon>
        <taxon>ecological metagenomes</taxon>
    </lineage>
</organism>
<feature type="non-terminal residue" evidence="1">
    <location>
        <position position="1"/>
    </location>
</feature>
<name>A0A381X0X8_9ZZZZ</name>
<proteinExistence type="predicted"/>
<sequence>MKNSITLLLTIPLLACSQYSDQLQTKHPPYNERPRVGVLYVSHGGNETYGEKQVWESTVQIFSYDKNSPVYQRILWNPDYWSQFYGFGNATKEIGKYSFEYERIGGVDPYPKSKAELTQHLVELMNAYENKYEMDFIVDKMSWLSPEIVELANPRRLYYPGTEDGSILAYCGKGDDSWLDCNPDRYDIDGPIERLLKIGVERFIMVDLTTAGARFSKTFDVYTVAKQVIDKHNQATGENVVIEWVNDPDNLMVKSYPQDASGWTRSKGKPEINPIIAISDFPNPVIEDLKLAKFQVEGIASQFNENVSLKDTGVLMINHGIRNGDEVFDPKINDTLTLNKNIKNLLLQNFPELKTQNILGGWFGEMVINQRVKPSPPAFTQMERTREMRGENLGYIVLHDTDGSKPEGEWGYRYWEALDQLKKNKVKHIVVVFPQIMENSVLNLV</sequence>
<dbReference type="AlphaFoldDB" id="A0A381X0X8"/>
<evidence type="ECO:0000313" key="1">
    <source>
        <dbReference type="EMBL" id="SVA57827.1"/>
    </source>
</evidence>
<reference evidence="1" key="1">
    <citation type="submission" date="2018-05" db="EMBL/GenBank/DDBJ databases">
        <authorList>
            <person name="Lanie J.A."/>
            <person name="Ng W.-L."/>
            <person name="Kazmierczak K.M."/>
            <person name="Andrzejewski T.M."/>
            <person name="Davidsen T.M."/>
            <person name="Wayne K.J."/>
            <person name="Tettelin H."/>
            <person name="Glass J.I."/>
            <person name="Rusch D."/>
            <person name="Podicherti R."/>
            <person name="Tsui H.-C.T."/>
            <person name="Winkler M.E."/>
        </authorList>
    </citation>
    <scope>NUCLEOTIDE SEQUENCE</scope>
</reference>
<accession>A0A381X0X8</accession>
<feature type="non-terminal residue" evidence="1">
    <location>
        <position position="445"/>
    </location>
</feature>
<dbReference type="EMBL" id="UINC01013373">
    <property type="protein sequence ID" value="SVA57827.1"/>
    <property type="molecule type" value="Genomic_DNA"/>
</dbReference>
<gene>
    <name evidence="1" type="ORF">METZ01_LOCUS110681</name>
</gene>